<dbReference type="RefSeq" id="WP_312861007.1">
    <property type="nucleotide sequence ID" value="NZ_JACCFK010000001.1"/>
</dbReference>
<keyword evidence="8" id="KW-1185">Reference proteome</keyword>
<feature type="domain" description="FAD/NAD(P)-binding" evidence="5">
    <location>
        <begin position="4"/>
        <end position="294"/>
    </location>
</feature>
<evidence type="ECO:0000256" key="3">
    <source>
        <dbReference type="ARBA" id="ARBA00022827"/>
    </source>
</evidence>
<evidence type="ECO:0000256" key="1">
    <source>
        <dbReference type="ARBA" id="ARBA00001974"/>
    </source>
</evidence>
<dbReference type="SUPFAM" id="SSF51905">
    <property type="entry name" value="FAD/NAD(P)-binding domain"/>
    <property type="match status" value="2"/>
</dbReference>
<comment type="cofactor">
    <cofactor evidence="1">
        <name>FAD</name>
        <dbReference type="ChEBI" id="CHEBI:57692"/>
    </cofactor>
</comment>
<gene>
    <name evidence="7" type="ORF">HNR02_002822</name>
</gene>
<dbReference type="PANTHER" id="PTHR43557">
    <property type="entry name" value="APOPTOSIS-INDUCING FACTOR 1"/>
    <property type="match status" value="1"/>
</dbReference>
<dbReference type="GO" id="GO:0016651">
    <property type="term" value="F:oxidoreductase activity, acting on NAD(P)H"/>
    <property type="evidence" value="ECO:0007669"/>
    <property type="project" value="TreeGrafter"/>
</dbReference>
<dbReference type="InterPro" id="IPR023753">
    <property type="entry name" value="FAD/NAD-binding_dom"/>
</dbReference>
<dbReference type="GO" id="GO:0005737">
    <property type="term" value="C:cytoplasm"/>
    <property type="evidence" value="ECO:0007669"/>
    <property type="project" value="TreeGrafter"/>
</dbReference>
<organism evidence="7 8">
    <name type="scientific">Amycolatopsis endophytica</name>
    <dbReference type="NCBI Taxonomy" id="860233"/>
    <lineage>
        <taxon>Bacteria</taxon>
        <taxon>Bacillati</taxon>
        <taxon>Actinomycetota</taxon>
        <taxon>Actinomycetes</taxon>
        <taxon>Pseudonocardiales</taxon>
        <taxon>Pseudonocardiaceae</taxon>
        <taxon>Amycolatopsis</taxon>
    </lineage>
</organism>
<dbReference type="InterPro" id="IPR036188">
    <property type="entry name" value="FAD/NAD-bd_sf"/>
</dbReference>
<dbReference type="Proteomes" id="UP000549616">
    <property type="component" value="Unassembled WGS sequence"/>
</dbReference>
<dbReference type="Gene3D" id="3.50.50.60">
    <property type="entry name" value="FAD/NAD(P)-binding domain"/>
    <property type="match status" value="2"/>
</dbReference>
<feature type="domain" description="Reductase C-terminal" evidence="6">
    <location>
        <begin position="314"/>
        <end position="388"/>
    </location>
</feature>
<keyword evidence="2" id="KW-0285">Flavoprotein</keyword>
<dbReference type="Pfam" id="PF14759">
    <property type="entry name" value="Reductase_C"/>
    <property type="match status" value="1"/>
</dbReference>
<accession>A0A853B3A1</accession>
<evidence type="ECO:0000256" key="2">
    <source>
        <dbReference type="ARBA" id="ARBA00022630"/>
    </source>
</evidence>
<reference evidence="7 8" key="1">
    <citation type="submission" date="2020-07" db="EMBL/GenBank/DDBJ databases">
        <title>Sequencing the genomes of 1000 actinobacteria strains.</title>
        <authorList>
            <person name="Klenk H.-P."/>
        </authorList>
    </citation>
    <scope>NUCLEOTIDE SEQUENCE [LARGE SCALE GENOMIC DNA]</scope>
    <source>
        <strain evidence="7 8">DSM 104006</strain>
    </source>
</reference>
<dbReference type="Pfam" id="PF07992">
    <property type="entry name" value="Pyr_redox_2"/>
    <property type="match status" value="1"/>
</dbReference>
<dbReference type="InterPro" id="IPR016156">
    <property type="entry name" value="FAD/NAD-linked_Rdtase_dimer_sf"/>
</dbReference>
<dbReference type="AlphaFoldDB" id="A0A853B3A1"/>
<evidence type="ECO:0000313" key="7">
    <source>
        <dbReference type="EMBL" id="NYI89499.1"/>
    </source>
</evidence>
<dbReference type="InterPro" id="IPR028202">
    <property type="entry name" value="Reductase_C"/>
</dbReference>
<evidence type="ECO:0000313" key="8">
    <source>
        <dbReference type="Proteomes" id="UP000549616"/>
    </source>
</evidence>
<dbReference type="SUPFAM" id="SSF55424">
    <property type="entry name" value="FAD/NAD-linked reductases, dimerisation (C-terminal) domain"/>
    <property type="match status" value="1"/>
</dbReference>
<dbReference type="PRINTS" id="PR00368">
    <property type="entry name" value="FADPNR"/>
</dbReference>
<comment type="caution">
    <text evidence="7">The sequence shown here is derived from an EMBL/GenBank/DDBJ whole genome shotgun (WGS) entry which is preliminary data.</text>
</comment>
<dbReference type="EMBL" id="JACCFK010000001">
    <property type="protein sequence ID" value="NYI89499.1"/>
    <property type="molecule type" value="Genomic_DNA"/>
</dbReference>
<proteinExistence type="predicted"/>
<keyword evidence="3" id="KW-0274">FAD</keyword>
<dbReference type="PRINTS" id="PR00411">
    <property type="entry name" value="PNDRDTASEI"/>
</dbReference>
<evidence type="ECO:0000259" key="6">
    <source>
        <dbReference type="Pfam" id="PF14759"/>
    </source>
</evidence>
<evidence type="ECO:0000259" key="5">
    <source>
        <dbReference type="Pfam" id="PF07992"/>
    </source>
</evidence>
<dbReference type="Gene3D" id="3.30.390.30">
    <property type="match status" value="1"/>
</dbReference>
<dbReference type="PANTHER" id="PTHR43557:SF2">
    <property type="entry name" value="RIESKE DOMAIN-CONTAINING PROTEIN-RELATED"/>
    <property type="match status" value="1"/>
</dbReference>
<dbReference type="InterPro" id="IPR050446">
    <property type="entry name" value="FAD-oxidoreductase/Apoptosis"/>
</dbReference>
<evidence type="ECO:0000256" key="4">
    <source>
        <dbReference type="ARBA" id="ARBA00023002"/>
    </source>
</evidence>
<sequence length="393" mass="40648">MVERVVVVGAGLGGVRTAEQLRNQGYRGRISLVGAEPHAPYDRPPLSKQILTGAWTPERIVLKDADALTGLDVDTYLGVPAAGLRTGAVELADGTTLPADAVVIATGADARRLPGQPEAVHTLRTLDDALALRSALGKASSLLVVGAGFIGAEVASAARDQGLDVTVLEAGPVPCERALGPEVGVLCARLLREAGADLRLGTKMTGFVDAHTVRLADGSEVSADVVLVGIGAAPRLDWLSTNPDLDVSNGLACDTTGRVLGTTGVWAVGDVAAWEDPGHGGRFRYEHWTSVTDQATVVARDILGGEQTAPAVPYFWSDQFGLKIQMAGRPQLAGTVQPLQGEGLSGGPVKGTVVGYFAGDRFVAVAGFGAAKHVAKYRMLLVKGAEKSEVLAA</sequence>
<keyword evidence="4" id="KW-0560">Oxidoreductase</keyword>
<protein>
    <submittedName>
        <fullName evidence="7">NADPH-dependent 2,4-dienoyl-CoA reductase/sulfur reductase-like enzyme</fullName>
    </submittedName>
</protein>
<name>A0A853B3A1_9PSEU</name>